<keyword evidence="1" id="KW-0732">Signal</keyword>
<evidence type="ECO:0000313" key="3">
    <source>
        <dbReference type="Proteomes" id="UP001177023"/>
    </source>
</evidence>
<proteinExistence type="predicted"/>
<evidence type="ECO:0000256" key="1">
    <source>
        <dbReference type="SAM" id="SignalP"/>
    </source>
</evidence>
<feature type="signal peptide" evidence="1">
    <location>
        <begin position="1"/>
        <end position="20"/>
    </location>
</feature>
<dbReference type="EMBL" id="CATQJA010001341">
    <property type="protein sequence ID" value="CAJ0566879.1"/>
    <property type="molecule type" value="Genomic_DNA"/>
</dbReference>
<evidence type="ECO:0000313" key="2">
    <source>
        <dbReference type="EMBL" id="CAJ0566879.1"/>
    </source>
</evidence>
<keyword evidence="3" id="KW-1185">Reference proteome</keyword>
<feature type="chain" id="PRO_5041395724" description="Lipoprotein" evidence="1">
    <location>
        <begin position="21"/>
        <end position="181"/>
    </location>
</feature>
<protein>
    <recommendedName>
        <fullName evidence="4">Lipoprotein</fullName>
    </recommendedName>
</protein>
<dbReference type="Proteomes" id="UP001177023">
    <property type="component" value="Unassembled WGS sequence"/>
</dbReference>
<gene>
    <name evidence="2" type="ORF">MSPICULIGERA_LOCUS5462</name>
</gene>
<reference evidence="2" key="1">
    <citation type="submission" date="2023-06" db="EMBL/GenBank/DDBJ databases">
        <authorList>
            <person name="Delattre M."/>
        </authorList>
    </citation>
    <scope>NUCLEOTIDE SEQUENCE</scope>
    <source>
        <strain evidence="2">AF72</strain>
    </source>
</reference>
<name>A0AA36CF19_9BILA</name>
<sequence length="181" mass="20853">MLRQHVALLCAFLLPCALFACSCPQMMFEDLIRDDPVYKVCSLHYLTHMRISKRENYTCEQDPLRNFGCYMKVEVIEDFFAPLNESERMNPLPTSFEGDLNSAMCGVKLPEPGEYITNAWAGDNGFRENACKVQREKYTPEKAAEIRAIVKKCPPQRLSWSFWEGKAMEKAKIPKPAEPKY</sequence>
<dbReference type="PROSITE" id="PS51257">
    <property type="entry name" value="PROKAR_LIPOPROTEIN"/>
    <property type="match status" value="1"/>
</dbReference>
<evidence type="ECO:0008006" key="4">
    <source>
        <dbReference type="Google" id="ProtNLM"/>
    </source>
</evidence>
<accession>A0AA36CF19</accession>
<organism evidence="2 3">
    <name type="scientific">Mesorhabditis spiculigera</name>
    <dbReference type="NCBI Taxonomy" id="96644"/>
    <lineage>
        <taxon>Eukaryota</taxon>
        <taxon>Metazoa</taxon>
        <taxon>Ecdysozoa</taxon>
        <taxon>Nematoda</taxon>
        <taxon>Chromadorea</taxon>
        <taxon>Rhabditida</taxon>
        <taxon>Rhabditina</taxon>
        <taxon>Rhabditomorpha</taxon>
        <taxon>Rhabditoidea</taxon>
        <taxon>Rhabditidae</taxon>
        <taxon>Mesorhabditinae</taxon>
        <taxon>Mesorhabditis</taxon>
    </lineage>
</organism>
<comment type="caution">
    <text evidence="2">The sequence shown here is derived from an EMBL/GenBank/DDBJ whole genome shotgun (WGS) entry which is preliminary data.</text>
</comment>
<feature type="non-terminal residue" evidence="2">
    <location>
        <position position="1"/>
    </location>
</feature>
<dbReference type="AlphaFoldDB" id="A0AA36CF19"/>